<dbReference type="InterPro" id="IPR050173">
    <property type="entry name" value="ABC_transporter_C-like"/>
</dbReference>
<dbReference type="GO" id="GO:0016887">
    <property type="term" value="F:ATP hydrolysis activity"/>
    <property type="evidence" value="ECO:0007669"/>
    <property type="project" value="InterPro"/>
</dbReference>
<keyword evidence="8" id="KW-1185">Reference proteome</keyword>
<proteinExistence type="inferred from homology"/>
<dbReference type="AlphaFoldDB" id="A0A251PVM0"/>
<dbReference type="PROSITE" id="PS50893">
    <property type="entry name" value="ABC_TRANSPORTER_2"/>
    <property type="match status" value="1"/>
</dbReference>
<evidence type="ECO:0000256" key="4">
    <source>
        <dbReference type="ARBA" id="ARBA00022840"/>
    </source>
</evidence>
<comment type="similarity">
    <text evidence="1">Belongs to the ABC transporter superfamily. ABCC family. Conjugate transporter (TC 3.A.1.208) subfamily.</text>
</comment>
<accession>A0A251PVM0</accession>
<keyword evidence="4" id="KW-0067">ATP-binding</keyword>
<evidence type="ECO:0000256" key="3">
    <source>
        <dbReference type="ARBA" id="ARBA00022741"/>
    </source>
</evidence>
<gene>
    <name evidence="7" type="ORF">PRUPE_3G051700</name>
</gene>
<dbReference type="PANTHER" id="PTHR24223">
    <property type="entry name" value="ATP-BINDING CASSETTE SUB-FAMILY C"/>
    <property type="match status" value="1"/>
</dbReference>
<evidence type="ECO:0000256" key="1">
    <source>
        <dbReference type="ARBA" id="ARBA00009726"/>
    </source>
</evidence>
<dbReference type="InterPro" id="IPR003439">
    <property type="entry name" value="ABC_transporter-like_ATP-bd"/>
</dbReference>
<dbReference type="Pfam" id="PF00005">
    <property type="entry name" value="ABC_tran"/>
    <property type="match status" value="1"/>
</dbReference>
<evidence type="ECO:0000256" key="5">
    <source>
        <dbReference type="ARBA" id="ARBA00034018"/>
    </source>
</evidence>
<sequence length="268" mass="29839">MQISPEPPEIVEDKRPPSSWPNKGRIELYSLRIKYRANAPLVLKGITCTFKGGTRVGVVGRTGSGKTTLISALFRLVEPVSGTITKDGIDICSLGLKDLRMKLSIIPQEPTLFRGSIRTNLDPLGLYSDDEIWRALEKCQLKATVSSLPNLLDSSVSDEGENWSAGQRQLFCLGRVLLKRNRILVLDEATASIDSSTDAVLQRIIRQEFAECTVITVAHRVPTVIDSDMVMVLSYGKLVEYEEPSKLLDTNSYFSKLVAEYWSSCRRT</sequence>
<evidence type="ECO:0000256" key="2">
    <source>
        <dbReference type="ARBA" id="ARBA00012191"/>
    </source>
</evidence>
<evidence type="ECO:0000259" key="6">
    <source>
        <dbReference type="PROSITE" id="PS50893"/>
    </source>
</evidence>
<comment type="catalytic activity">
    <reaction evidence="5">
        <text>ATP + H2O + xenobioticSide 1 = ADP + phosphate + xenobioticSide 2.</text>
        <dbReference type="EC" id="7.6.2.2"/>
    </reaction>
</comment>
<dbReference type="InterPro" id="IPR027417">
    <property type="entry name" value="P-loop_NTPase"/>
</dbReference>
<organism evidence="7 8">
    <name type="scientific">Prunus persica</name>
    <name type="common">Peach</name>
    <name type="synonym">Amygdalus persica</name>
    <dbReference type="NCBI Taxonomy" id="3760"/>
    <lineage>
        <taxon>Eukaryota</taxon>
        <taxon>Viridiplantae</taxon>
        <taxon>Streptophyta</taxon>
        <taxon>Embryophyta</taxon>
        <taxon>Tracheophyta</taxon>
        <taxon>Spermatophyta</taxon>
        <taxon>Magnoliopsida</taxon>
        <taxon>eudicotyledons</taxon>
        <taxon>Gunneridae</taxon>
        <taxon>Pentapetalae</taxon>
        <taxon>rosids</taxon>
        <taxon>fabids</taxon>
        <taxon>Rosales</taxon>
        <taxon>Rosaceae</taxon>
        <taxon>Amygdaloideae</taxon>
        <taxon>Amygdaleae</taxon>
        <taxon>Prunus</taxon>
    </lineage>
</organism>
<dbReference type="EC" id="7.6.2.2" evidence="2"/>
<dbReference type="FunFam" id="3.40.50.300:FF:000169">
    <property type="entry name" value="ABC transporter C family member 3"/>
    <property type="match status" value="1"/>
</dbReference>
<dbReference type="GO" id="GO:0008559">
    <property type="term" value="F:ABC-type xenobiotic transporter activity"/>
    <property type="evidence" value="ECO:0007669"/>
    <property type="project" value="UniProtKB-EC"/>
</dbReference>
<evidence type="ECO:0000313" key="8">
    <source>
        <dbReference type="Proteomes" id="UP000006882"/>
    </source>
</evidence>
<dbReference type="EMBL" id="CM007653">
    <property type="protein sequence ID" value="ONI15616.1"/>
    <property type="molecule type" value="Genomic_DNA"/>
</dbReference>
<dbReference type="InterPro" id="IPR003593">
    <property type="entry name" value="AAA+_ATPase"/>
</dbReference>
<dbReference type="Proteomes" id="UP000006882">
    <property type="component" value="Chromosome G3"/>
</dbReference>
<name>A0A251PVM0_PRUPE</name>
<dbReference type="GO" id="GO:0005524">
    <property type="term" value="F:ATP binding"/>
    <property type="evidence" value="ECO:0007669"/>
    <property type="project" value="UniProtKB-KW"/>
</dbReference>
<feature type="domain" description="ABC transporter" evidence="6">
    <location>
        <begin position="26"/>
        <end position="260"/>
    </location>
</feature>
<dbReference type="CDD" id="cd03244">
    <property type="entry name" value="ABCC_MRP_domain2"/>
    <property type="match status" value="1"/>
</dbReference>
<dbReference type="Gene3D" id="3.40.50.300">
    <property type="entry name" value="P-loop containing nucleotide triphosphate hydrolases"/>
    <property type="match status" value="1"/>
</dbReference>
<protein>
    <recommendedName>
        <fullName evidence="2">ABC-type xenobiotic transporter</fullName>
        <ecNumber evidence="2">7.6.2.2</ecNumber>
    </recommendedName>
</protein>
<dbReference type="SUPFAM" id="SSF52540">
    <property type="entry name" value="P-loop containing nucleoside triphosphate hydrolases"/>
    <property type="match status" value="1"/>
</dbReference>
<dbReference type="PANTHER" id="PTHR24223:SF108">
    <property type="entry name" value="ABC TRANSPORTER C FAMILY MEMBER 8"/>
    <property type="match status" value="1"/>
</dbReference>
<evidence type="ECO:0000313" key="7">
    <source>
        <dbReference type="EMBL" id="ONI15616.1"/>
    </source>
</evidence>
<dbReference type="Gramene" id="ONI15616">
    <property type="protein sequence ID" value="ONI15616"/>
    <property type="gene ID" value="PRUPE_3G051700"/>
</dbReference>
<keyword evidence="3" id="KW-0547">Nucleotide-binding</keyword>
<dbReference type="SMART" id="SM00382">
    <property type="entry name" value="AAA"/>
    <property type="match status" value="1"/>
</dbReference>
<reference evidence="7 8" key="1">
    <citation type="journal article" date="2013" name="Nat. Genet.">
        <title>The high-quality draft genome of peach (Prunus persica) identifies unique patterns of genetic diversity, domestication and genome evolution.</title>
        <authorList>
            <consortium name="International Peach Genome Initiative"/>
            <person name="Verde I."/>
            <person name="Abbott A.G."/>
            <person name="Scalabrin S."/>
            <person name="Jung S."/>
            <person name="Shu S."/>
            <person name="Marroni F."/>
            <person name="Zhebentyayeva T."/>
            <person name="Dettori M.T."/>
            <person name="Grimwood J."/>
            <person name="Cattonaro F."/>
            <person name="Zuccolo A."/>
            <person name="Rossini L."/>
            <person name="Jenkins J."/>
            <person name="Vendramin E."/>
            <person name="Meisel L.A."/>
            <person name="Decroocq V."/>
            <person name="Sosinski B."/>
            <person name="Prochnik S."/>
            <person name="Mitros T."/>
            <person name="Policriti A."/>
            <person name="Cipriani G."/>
            <person name="Dondini L."/>
            <person name="Ficklin S."/>
            <person name="Goodstein D.M."/>
            <person name="Xuan P."/>
            <person name="Del Fabbro C."/>
            <person name="Aramini V."/>
            <person name="Copetti D."/>
            <person name="Gonzalez S."/>
            <person name="Horner D.S."/>
            <person name="Falchi R."/>
            <person name="Lucas S."/>
            <person name="Mica E."/>
            <person name="Maldonado J."/>
            <person name="Lazzari B."/>
            <person name="Bielenberg D."/>
            <person name="Pirona R."/>
            <person name="Miculan M."/>
            <person name="Barakat A."/>
            <person name="Testolin R."/>
            <person name="Stella A."/>
            <person name="Tartarini S."/>
            <person name="Tonutti P."/>
            <person name="Arus P."/>
            <person name="Orellana A."/>
            <person name="Wells C."/>
            <person name="Main D."/>
            <person name="Vizzotto G."/>
            <person name="Silva H."/>
            <person name="Salamini F."/>
            <person name="Schmutz J."/>
            <person name="Morgante M."/>
            <person name="Rokhsar D.S."/>
        </authorList>
    </citation>
    <scope>NUCLEOTIDE SEQUENCE [LARGE SCALE GENOMIC DNA]</scope>
    <source>
        <strain evidence="8">cv. Nemared</strain>
    </source>
</reference>